<comment type="caution">
    <text evidence="1">The sequence shown here is derived from an EMBL/GenBank/DDBJ whole genome shotgun (WGS) entry which is preliminary data.</text>
</comment>
<name>A0ACC2M283_PERAE</name>
<protein>
    <submittedName>
        <fullName evidence="1">Uncharacterized protein</fullName>
    </submittedName>
</protein>
<accession>A0ACC2M283</accession>
<dbReference type="Proteomes" id="UP001234297">
    <property type="component" value="Chromosome 5"/>
</dbReference>
<evidence type="ECO:0000313" key="2">
    <source>
        <dbReference type="Proteomes" id="UP001234297"/>
    </source>
</evidence>
<dbReference type="EMBL" id="CM056813">
    <property type="protein sequence ID" value="KAJ8639775.1"/>
    <property type="molecule type" value="Genomic_DNA"/>
</dbReference>
<proteinExistence type="predicted"/>
<evidence type="ECO:0000313" key="1">
    <source>
        <dbReference type="EMBL" id="KAJ8639775.1"/>
    </source>
</evidence>
<sequence>MADEAPGRITGDIVFVVEQEAHAKFKRKGNDLFVEHSLSLIEAQWGFQFVMTHLDNRHLLIKSNPAEVVKPGQFRAINDEGMPMYGQPFMRGKLYIHFTVDFPHSLDPLTPDLYEAMETIMPPRTSVQLDDMKLAKCEVKTLHNVHIGEPSRKRARREQEAHSEYEDGHGSA</sequence>
<reference evidence="1 2" key="1">
    <citation type="journal article" date="2022" name="Hortic Res">
        <title>A haplotype resolved chromosomal level avocado genome allows analysis of novel avocado genes.</title>
        <authorList>
            <person name="Nath O."/>
            <person name="Fletcher S.J."/>
            <person name="Hayward A."/>
            <person name="Shaw L.M."/>
            <person name="Masouleh A.K."/>
            <person name="Furtado A."/>
            <person name="Henry R.J."/>
            <person name="Mitter N."/>
        </authorList>
    </citation>
    <scope>NUCLEOTIDE SEQUENCE [LARGE SCALE GENOMIC DNA]</scope>
    <source>
        <strain evidence="2">cv. Hass</strain>
    </source>
</reference>
<organism evidence="1 2">
    <name type="scientific">Persea americana</name>
    <name type="common">Avocado</name>
    <dbReference type="NCBI Taxonomy" id="3435"/>
    <lineage>
        <taxon>Eukaryota</taxon>
        <taxon>Viridiplantae</taxon>
        <taxon>Streptophyta</taxon>
        <taxon>Embryophyta</taxon>
        <taxon>Tracheophyta</taxon>
        <taxon>Spermatophyta</taxon>
        <taxon>Magnoliopsida</taxon>
        <taxon>Magnoliidae</taxon>
        <taxon>Laurales</taxon>
        <taxon>Lauraceae</taxon>
        <taxon>Persea</taxon>
    </lineage>
</organism>
<keyword evidence="2" id="KW-1185">Reference proteome</keyword>
<gene>
    <name evidence="1" type="ORF">MRB53_016469</name>
</gene>